<dbReference type="Pfam" id="PF10708">
    <property type="entry name" value="DUF2510"/>
    <property type="match status" value="1"/>
</dbReference>
<feature type="region of interest" description="Disordered" evidence="1">
    <location>
        <begin position="78"/>
        <end position="154"/>
    </location>
</feature>
<evidence type="ECO:0000259" key="2">
    <source>
        <dbReference type="Pfam" id="PF10708"/>
    </source>
</evidence>
<evidence type="ECO:0000313" key="3">
    <source>
        <dbReference type="EMBL" id="PRY67083.1"/>
    </source>
</evidence>
<feature type="compositionally biased region" description="Low complexity" evidence="1">
    <location>
        <begin position="124"/>
        <end position="153"/>
    </location>
</feature>
<evidence type="ECO:0000313" key="4">
    <source>
        <dbReference type="Proteomes" id="UP000237983"/>
    </source>
</evidence>
<protein>
    <submittedName>
        <fullName evidence="3">Uncharacterized protein DUF2510</fullName>
    </submittedName>
</protein>
<feature type="compositionally biased region" description="Low complexity" evidence="1">
    <location>
        <begin position="79"/>
        <end position="90"/>
    </location>
</feature>
<evidence type="ECO:0000256" key="1">
    <source>
        <dbReference type="SAM" id="MobiDB-lite"/>
    </source>
</evidence>
<name>A0A2T0VA97_9MICO</name>
<gene>
    <name evidence="3" type="ORF">B0I08_108171</name>
</gene>
<dbReference type="OrthoDB" id="5019730at2"/>
<keyword evidence="4" id="KW-1185">Reference proteome</keyword>
<dbReference type="AlphaFoldDB" id="A0A2T0VA97"/>
<comment type="caution">
    <text evidence="3">The sequence shown here is derived from an EMBL/GenBank/DDBJ whole genome shotgun (WGS) entry which is preliminary data.</text>
</comment>
<dbReference type="Proteomes" id="UP000237983">
    <property type="component" value="Unassembled WGS sequence"/>
</dbReference>
<feature type="domain" description="DUF2510" evidence="2">
    <location>
        <begin position="10"/>
        <end position="39"/>
    </location>
</feature>
<dbReference type="InterPro" id="IPR018929">
    <property type="entry name" value="DUF2510"/>
</dbReference>
<proteinExistence type="predicted"/>
<sequence>MPVVPTPSEPGWYPDSRHAHLLRHWSGSAWSMQTKPNDAYVAPPAPASDATTPGSVSGASPIVDGKWVLRTRPERAVTPIPSALPASPAVPASPPAGPTTETPSAAEPARTLSFERVRPRATTGANDGAPAADAPAVHPPAASASGASAPSGSADDEYAQYWAQTSMFGPQLSSKSARIIRDASAPGELPWLVLANGAASAILVAFDDRALIIRLAKLTSFKPAGKPVTLAYADIASVGIAAGAPAGDLQIVTHAGVTHTIALTPAEHVASSVQLDRLRSYLASDG</sequence>
<dbReference type="EMBL" id="PVTL01000008">
    <property type="protein sequence ID" value="PRY67083.1"/>
    <property type="molecule type" value="Genomic_DNA"/>
</dbReference>
<organism evidence="3 4">
    <name type="scientific">Glaciihabitans tibetensis</name>
    <dbReference type="NCBI Taxonomy" id="1266600"/>
    <lineage>
        <taxon>Bacteria</taxon>
        <taxon>Bacillati</taxon>
        <taxon>Actinomycetota</taxon>
        <taxon>Actinomycetes</taxon>
        <taxon>Micrococcales</taxon>
        <taxon>Microbacteriaceae</taxon>
        <taxon>Glaciihabitans</taxon>
    </lineage>
</organism>
<feature type="region of interest" description="Disordered" evidence="1">
    <location>
        <begin position="35"/>
        <end position="61"/>
    </location>
</feature>
<dbReference type="RefSeq" id="WP_106214256.1">
    <property type="nucleotide sequence ID" value="NZ_PVTL01000008.1"/>
</dbReference>
<accession>A0A2T0VA97</accession>
<reference evidence="3 4" key="1">
    <citation type="submission" date="2018-03" db="EMBL/GenBank/DDBJ databases">
        <title>Genomic Encyclopedia of Type Strains, Phase III (KMG-III): the genomes of soil and plant-associated and newly described type strains.</title>
        <authorList>
            <person name="Whitman W."/>
        </authorList>
    </citation>
    <scope>NUCLEOTIDE SEQUENCE [LARGE SCALE GENOMIC DNA]</scope>
    <source>
        <strain evidence="3 4">CGMCC 1.12484</strain>
    </source>
</reference>